<evidence type="ECO:0000313" key="2">
    <source>
        <dbReference type="WBParaSite" id="EEL_0000936501-mRNA-1"/>
    </source>
</evidence>
<accession>A0A0R3S3M1</accession>
<organism evidence="1 2">
    <name type="scientific">Elaeophora elaphi</name>
    <dbReference type="NCBI Taxonomy" id="1147741"/>
    <lineage>
        <taxon>Eukaryota</taxon>
        <taxon>Metazoa</taxon>
        <taxon>Ecdysozoa</taxon>
        <taxon>Nematoda</taxon>
        <taxon>Chromadorea</taxon>
        <taxon>Rhabditida</taxon>
        <taxon>Spirurina</taxon>
        <taxon>Spiruromorpha</taxon>
        <taxon>Filarioidea</taxon>
        <taxon>Onchocercidae</taxon>
        <taxon>Elaeophora</taxon>
    </lineage>
</organism>
<proteinExistence type="predicted"/>
<name>A0A0R3S3M1_9BILA</name>
<evidence type="ECO:0000313" key="1">
    <source>
        <dbReference type="Proteomes" id="UP000050640"/>
    </source>
</evidence>
<protein>
    <submittedName>
        <fullName evidence="2">Uncharacterized protein</fullName>
    </submittedName>
</protein>
<dbReference type="WBParaSite" id="EEL_0000936501-mRNA-1">
    <property type="protein sequence ID" value="EEL_0000936501-mRNA-1"/>
    <property type="gene ID" value="EEL_0000936501"/>
</dbReference>
<dbReference type="AlphaFoldDB" id="A0A0R3S3M1"/>
<keyword evidence="1" id="KW-1185">Reference proteome</keyword>
<dbReference type="Proteomes" id="UP000050640">
    <property type="component" value="Unplaced"/>
</dbReference>
<sequence>MHYESTTYEELKHQMGINMLATQRIHFVHACKRKTVTPAQSSRARICRLMTAQIITNKSTETSLAMFP</sequence>
<reference evidence="2" key="1">
    <citation type="submission" date="2017-02" db="UniProtKB">
        <authorList>
            <consortium name="WormBaseParasite"/>
        </authorList>
    </citation>
    <scope>IDENTIFICATION</scope>
</reference>